<keyword evidence="1" id="KW-0378">Hydrolase</keyword>
<dbReference type="Proteomes" id="UP001055072">
    <property type="component" value="Unassembled WGS sequence"/>
</dbReference>
<keyword evidence="2" id="KW-1185">Reference proteome</keyword>
<accession>A0ACB8U2G0</accession>
<name>A0ACB8U2G0_9APHY</name>
<evidence type="ECO:0000313" key="1">
    <source>
        <dbReference type="EMBL" id="KAI0088180.1"/>
    </source>
</evidence>
<comment type="caution">
    <text evidence="1">The sequence shown here is derived from an EMBL/GenBank/DDBJ whole genome shotgun (WGS) entry which is preliminary data.</text>
</comment>
<protein>
    <submittedName>
        <fullName evidence="1">Glycoside hydrolase</fullName>
    </submittedName>
</protein>
<proteinExistence type="predicted"/>
<evidence type="ECO:0000313" key="2">
    <source>
        <dbReference type="Proteomes" id="UP001055072"/>
    </source>
</evidence>
<organism evidence="1 2">
    <name type="scientific">Irpex rosettiformis</name>
    <dbReference type="NCBI Taxonomy" id="378272"/>
    <lineage>
        <taxon>Eukaryota</taxon>
        <taxon>Fungi</taxon>
        <taxon>Dikarya</taxon>
        <taxon>Basidiomycota</taxon>
        <taxon>Agaricomycotina</taxon>
        <taxon>Agaricomycetes</taxon>
        <taxon>Polyporales</taxon>
        <taxon>Irpicaceae</taxon>
        <taxon>Irpex</taxon>
    </lineage>
</organism>
<sequence>MCTLRSSGSAAATSASPTAPAAGAVSSPAPSSSGNSSVNDIVATTWYAGYSSDFLAPADIPWGKYTQVTYAFGEPQNDGSISFEASNEPLISEFVQQAHSHNVKALATIGGWTGSSYFSSAFGSADNRTAFVKQCQSVIQKYQLDGLDFDWEYPSDVGAGCNVNTPQDTANFLSFLQELRQAEPNVTLSAATSISPFKGSTGSPSSDVSGFAKVLDYIAIMNYDVYGSWSTAVGPNAPLDDSCAPSGQQQGSATSAVKAWTAAGFPANQLVLGVAGYGHSFDVSSSAAFASQNANSSSFLPTGTKALAAYPAFDKSHQPAGDNRDEDAPAGVDQCGNASPGGFSGIFNFNGLIERGILDQNGTAASGMGFRFDSCSQTPYVYVPDNSTMISYDDPTSFAAKGKFIAEQGLRGFALWEASTDSNNLLVDSISNAIGIQEVSC</sequence>
<dbReference type="EMBL" id="MU274914">
    <property type="protein sequence ID" value="KAI0088180.1"/>
    <property type="molecule type" value="Genomic_DNA"/>
</dbReference>
<reference evidence="1" key="1">
    <citation type="journal article" date="2021" name="Environ. Microbiol.">
        <title>Gene family expansions and transcriptome signatures uncover fungal adaptations to wood decay.</title>
        <authorList>
            <person name="Hage H."/>
            <person name="Miyauchi S."/>
            <person name="Viragh M."/>
            <person name="Drula E."/>
            <person name="Min B."/>
            <person name="Chaduli D."/>
            <person name="Navarro D."/>
            <person name="Favel A."/>
            <person name="Norest M."/>
            <person name="Lesage-Meessen L."/>
            <person name="Balint B."/>
            <person name="Merenyi Z."/>
            <person name="de Eugenio L."/>
            <person name="Morin E."/>
            <person name="Martinez A.T."/>
            <person name="Baldrian P."/>
            <person name="Stursova M."/>
            <person name="Martinez M.J."/>
            <person name="Novotny C."/>
            <person name="Magnuson J.K."/>
            <person name="Spatafora J.W."/>
            <person name="Maurice S."/>
            <person name="Pangilinan J."/>
            <person name="Andreopoulos W."/>
            <person name="LaButti K."/>
            <person name="Hundley H."/>
            <person name="Na H."/>
            <person name="Kuo A."/>
            <person name="Barry K."/>
            <person name="Lipzen A."/>
            <person name="Henrissat B."/>
            <person name="Riley R."/>
            <person name="Ahrendt S."/>
            <person name="Nagy L.G."/>
            <person name="Grigoriev I.V."/>
            <person name="Martin F."/>
            <person name="Rosso M.N."/>
        </authorList>
    </citation>
    <scope>NUCLEOTIDE SEQUENCE</scope>
    <source>
        <strain evidence="1">CBS 384.51</strain>
    </source>
</reference>
<gene>
    <name evidence="1" type="ORF">BDY19DRAFT_891631</name>
</gene>